<dbReference type="Proteomes" id="UP000554144">
    <property type="component" value="Unassembled WGS sequence"/>
</dbReference>
<protein>
    <submittedName>
        <fullName evidence="1">Uncharacterized protein</fullName>
    </submittedName>
</protein>
<dbReference type="AlphaFoldDB" id="A0A853H477"/>
<dbReference type="EMBL" id="JACCEV010000004">
    <property type="protein sequence ID" value="NYT86830.1"/>
    <property type="molecule type" value="Genomic_DNA"/>
</dbReference>
<comment type="caution">
    <text evidence="1">The sequence shown here is derived from an EMBL/GenBank/DDBJ whole genome shotgun (WGS) entry which is preliminary data.</text>
</comment>
<gene>
    <name evidence="1" type="ORF">H0A62_14590</name>
</gene>
<evidence type="ECO:0000313" key="2">
    <source>
        <dbReference type="Proteomes" id="UP000554144"/>
    </source>
</evidence>
<organism evidence="1 2">
    <name type="scientific">Pollutimonas harenae</name>
    <dbReference type="NCBI Taxonomy" id="657015"/>
    <lineage>
        <taxon>Bacteria</taxon>
        <taxon>Pseudomonadati</taxon>
        <taxon>Pseudomonadota</taxon>
        <taxon>Betaproteobacteria</taxon>
        <taxon>Burkholderiales</taxon>
        <taxon>Alcaligenaceae</taxon>
        <taxon>Pollutimonas</taxon>
    </lineage>
</organism>
<name>A0A853H477_9BURK</name>
<accession>A0A853H477</accession>
<evidence type="ECO:0000313" key="1">
    <source>
        <dbReference type="EMBL" id="NYT86830.1"/>
    </source>
</evidence>
<dbReference type="OrthoDB" id="1250928at2"/>
<sequence>MLPKLGELPKEADWQGVDQEAEARVLKFPLELEHGQRGIRFHWEIVSPDEAVMYCVELAGSLGLQALAIADTLRRRYGLEALNLAIDWNFRESLGRPSR</sequence>
<keyword evidence="2" id="KW-1185">Reference proteome</keyword>
<dbReference type="RefSeq" id="WP_130039963.1">
    <property type="nucleotide sequence ID" value="NZ_JACCEV010000004.1"/>
</dbReference>
<reference evidence="1 2" key="1">
    <citation type="submission" date="2020-07" db="EMBL/GenBank/DDBJ databases">
        <title>Taxonomic revisions and descriptions of new bacterial species based on genomic comparisons in the high-G+C-content subgroup of the family Alcaligenaceae.</title>
        <authorList>
            <person name="Szabo A."/>
            <person name="Felfoldi T."/>
        </authorList>
    </citation>
    <scope>NUCLEOTIDE SEQUENCE [LARGE SCALE GENOMIC DNA]</scope>
    <source>
        <strain evidence="1 2">DSM 25667</strain>
    </source>
</reference>
<proteinExistence type="predicted"/>